<dbReference type="GO" id="GO:0003723">
    <property type="term" value="F:RNA binding"/>
    <property type="evidence" value="ECO:0007669"/>
    <property type="project" value="InterPro"/>
</dbReference>
<proteinExistence type="predicted"/>
<keyword evidence="4" id="KW-1185">Reference proteome</keyword>
<reference evidence="3" key="2">
    <citation type="submission" date="2023-04" db="EMBL/GenBank/DDBJ databases">
        <authorList>
            <person name="Bruccoleri R.E."/>
            <person name="Oakeley E.J."/>
            <person name="Faust A.-M."/>
            <person name="Dessus-Babus S."/>
            <person name="Altorfer M."/>
            <person name="Burckhardt D."/>
            <person name="Oertli M."/>
            <person name="Naumann U."/>
            <person name="Petersen F."/>
            <person name="Wong J."/>
        </authorList>
    </citation>
    <scope>NUCLEOTIDE SEQUENCE</scope>
    <source>
        <strain evidence="3">GSM-AAB239-AS_SAM_17_03QT</strain>
        <tissue evidence="3">Leaf</tissue>
    </source>
</reference>
<dbReference type="Pfam" id="PF01535">
    <property type="entry name" value="PPR"/>
    <property type="match status" value="2"/>
</dbReference>
<dbReference type="FunFam" id="1.25.40.10:FF:000442">
    <property type="entry name" value="Pentatricopeptide repeat-containing protein At3g49710"/>
    <property type="match status" value="1"/>
</dbReference>
<dbReference type="InterPro" id="IPR002885">
    <property type="entry name" value="PPR_rpt"/>
</dbReference>
<feature type="repeat" description="PPR" evidence="2">
    <location>
        <begin position="218"/>
        <end position="252"/>
    </location>
</feature>
<dbReference type="InterPro" id="IPR011990">
    <property type="entry name" value="TPR-like_helical_dom_sf"/>
</dbReference>
<dbReference type="GO" id="GO:0009451">
    <property type="term" value="P:RNA modification"/>
    <property type="evidence" value="ECO:0007669"/>
    <property type="project" value="InterPro"/>
</dbReference>
<feature type="repeat" description="PPR" evidence="2">
    <location>
        <begin position="357"/>
        <end position="391"/>
    </location>
</feature>
<protein>
    <submittedName>
        <fullName evidence="3">Pentatricopeptide repeat-containing protein-like</fullName>
    </submittedName>
</protein>
<evidence type="ECO:0000256" key="2">
    <source>
        <dbReference type="PROSITE-ProRule" id="PRU00708"/>
    </source>
</evidence>
<dbReference type="Pfam" id="PF13041">
    <property type="entry name" value="PPR_2"/>
    <property type="match status" value="2"/>
</dbReference>
<feature type="repeat" description="PPR" evidence="2">
    <location>
        <begin position="322"/>
        <end position="356"/>
    </location>
</feature>
<sequence length="500" mass="54882">MATSKWLKLPHPRPPPTDHPVLSLLSQAPQQEHLRALHARAVTSGLIADTFAASRLVQHFLPLDLRYAESVFDSLHHPDAYTWNAMIAGHISHSSPPRRCVSFYFRMRAAAPRAPPNSHSFALLLKSCIASADKQQAATARLVHGQVLKCGFEDDIIIKNSLMRMYINMGLLAPDARSLFDASVFLDAVSWNTMVSAYGKSGNMATARELFDRMPERTLVSWSTLLDGYLGAGDSAEALRVFRGMREDGVRPDSVALVSALKACARSGALEDGRAIRRYIDDRSDLGIGRNVVLATALVDMYCKCGCIDEAAEVFSSVGDGDVVLWNAMVGGLAMHGDSKRALEHFEMMKRRGVAPNGSTYVGVLCACTHAGMLDEGIELFESMREHGIEPDRNHYGCLADLMGRAGRVRDAERVLLTMPMEPEATQWGALMSACLAVKDVEVGERVGKRLIELEPYDGGRRISLANLYAAVGRYDEARELRRGMEEMGVRKETGTSITV</sequence>
<dbReference type="AlphaFoldDB" id="A0AAX6GXA2"/>
<feature type="repeat" description="PPR" evidence="2">
    <location>
        <begin position="187"/>
        <end position="217"/>
    </location>
</feature>
<gene>
    <name evidence="3" type="ORF">M6B38_342450</name>
</gene>
<organism evidence="3 4">
    <name type="scientific">Iris pallida</name>
    <name type="common">Sweet iris</name>
    <dbReference type="NCBI Taxonomy" id="29817"/>
    <lineage>
        <taxon>Eukaryota</taxon>
        <taxon>Viridiplantae</taxon>
        <taxon>Streptophyta</taxon>
        <taxon>Embryophyta</taxon>
        <taxon>Tracheophyta</taxon>
        <taxon>Spermatophyta</taxon>
        <taxon>Magnoliopsida</taxon>
        <taxon>Liliopsida</taxon>
        <taxon>Asparagales</taxon>
        <taxon>Iridaceae</taxon>
        <taxon>Iridoideae</taxon>
        <taxon>Irideae</taxon>
        <taxon>Iris</taxon>
    </lineage>
</organism>
<dbReference type="PANTHER" id="PTHR47926:SF365">
    <property type="entry name" value="DYW DOMAIN-CONTAINING PROTEIN"/>
    <property type="match status" value="1"/>
</dbReference>
<dbReference type="NCBIfam" id="TIGR00756">
    <property type="entry name" value="PPR"/>
    <property type="match status" value="4"/>
</dbReference>
<dbReference type="PANTHER" id="PTHR47926">
    <property type="entry name" value="PENTATRICOPEPTIDE REPEAT-CONTAINING PROTEIN"/>
    <property type="match status" value="1"/>
</dbReference>
<dbReference type="InterPro" id="IPR046960">
    <property type="entry name" value="PPR_At4g14850-like_plant"/>
</dbReference>
<evidence type="ECO:0000313" key="4">
    <source>
        <dbReference type="Proteomes" id="UP001140949"/>
    </source>
</evidence>
<dbReference type="InterPro" id="IPR046848">
    <property type="entry name" value="E_motif"/>
</dbReference>
<dbReference type="Gene3D" id="1.25.40.10">
    <property type="entry name" value="Tetratricopeptide repeat domain"/>
    <property type="match status" value="4"/>
</dbReference>
<dbReference type="Proteomes" id="UP001140949">
    <property type="component" value="Unassembled WGS sequence"/>
</dbReference>
<evidence type="ECO:0000313" key="3">
    <source>
        <dbReference type="EMBL" id="KAJ6832951.1"/>
    </source>
</evidence>
<dbReference type="SUPFAM" id="SSF48452">
    <property type="entry name" value="TPR-like"/>
    <property type="match status" value="1"/>
</dbReference>
<dbReference type="FunFam" id="1.25.40.10:FF:000242">
    <property type="entry name" value="Pentatricopeptide repeat-containing protein"/>
    <property type="match status" value="1"/>
</dbReference>
<comment type="caution">
    <text evidence="3">The sequence shown here is derived from an EMBL/GenBank/DDBJ whole genome shotgun (WGS) entry which is preliminary data.</text>
</comment>
<dbReference type="PROSITE" id="PS51375">
    <property type="entry name" value="PPR"/>
    <property type="match status" value="4"/>
</dbReference>
<dbReference type="Pfam" id="PF20431">
    <property type="entry name" value="E_motif"/>
    <property type="match status" value="1"/>
</dbReference>
<dbReference type="EMBL" id="JANAVB010015600">
    <property type="protein sequence ID" value="KAJ6832951.1"/>
    <property type="molecule type" value="Genomic_DNA"/>
</dbReference>
<accession>A0AAX6GXA2</accession>
<reference evidence="3" key="1">
    <citation type="journal article" date="2023" name="GigaByte">
        <title>Genome assembly of the bearded iris, Iris pallida Lam.</title>
        <authorList>
            <person name="Bruccoleri R.E."/>
            <person name="Oakeley E.J."/>
            <person name="Faust A.M.E."/>
            <person name="Altorfer M."/>
            <person name="Dessus-Babus S."/>
            <person name="Burckhardt D."/>
            <person name="Oertli M."/>
            <person name="Naumann U."/>
            <person name="Petersen F."/>
            <person name="Wong J."/>
        </authorList>
    </citation>
    <scope>NUCLEOTIDE SEQUENCE</scope>
    <source>
        <strain evidence="3">GSM-AAB239-AS_SAM_17_03QT</strain>
    </source>
</reference>
<name>A0AAX6GXA2_IRIPA</name>
<keyword evidence="1" id="KW-0677">Repeat</keyword>
<evidence type="ECO:0000256" key="1">
    <source>
        <dbReference type="ARBA" id="ARBA00022737"/>
    </source>
</evidence>